<protein>
    <recommendedName>
        <fullName evidence="1">C-type lectin domain-containing protein</fullName>
    </recommendedName>
</protein>
<organism evidence="2 3">
    <name type="scientific">Reticulomyxa filosa</name>
    <dbReference type="NCBI Taxonomy" id="46433"/>
    <lineage>
        <taxon>Eukaryota</taxon>
        <taxon>Sar</taxon>
        <taxon>Rhizaria</taxon>
        <taxon>Retaria</taxon>
        <taxon>Foraminifera</taxon>
        <taxon>Monothalamids</taxon>
        <taxon>Reticulomyxidae</taxon>
        <taxon>Reticulomyxa</taxon>
    </lineage>
</organism>
<feature type="domain" description="C-type lectin" evidence="1">
    <location>
        <begin position="1169"/>
        <end position="1287"/>
    </location>
</feature>
<dbReference type="PROSITE" id="PS50041">
    <property type="entry name" value="C_TYPE_LECTIN_2"/>
    <property type="match status" value="3"/>
</dbReference>
<dbReference type="InterPro" id="IPR002181">
    <property type="entry name" value="Fibrinogen_a/b/g_C_dom"/>
</dbReference>
<feature type="domain" description="C-type lectin" evidence="1">
    <location>
        <begin position="12"/>
        <end position="74"/>
    </location>
</feature>
<dbReference type="Proteomes" id="UP000023152">
    <property type="component" value="Unassembled WGS sequence"/>
</dbReference>
<evidence type="ECO:0000313" key="2">
    <source>
        <dbReference type="EMBL" id="ETO19892.1"/>
    </source>
</evidence>
<dbReference type="InterPro" id="IPR001304">
    <property type="entry name" value="C-type_lectin-like"/>
</dbReference>
<sequence>MSVSTYATGQPVWIGLQILYESSSKPFYVYSDGSPADYLKWKTDNHTTTESCTFVTDTYMEDGNCALNLPFVCGPLEIESLHVEKHATGGGPLKSDSSTMTDEGFTRLNNVSISLPISGNSFGCLIYQNALQVAQQSIEFAIYAEVGDTSVLAVNAVFDTPDLWTFASASGITCHEWNYTSITVSPVFKLPDSYKCGIFCFAIQLCILSNHFLYTYSCICIYIYVYTYIGQAQFRSDGIYSSLNVRASDMIEIPYARTLDISYKQTPEILNLTRFTSNTFAMDFITSTVQPTEVSIILIVGSVGVDHAVGSQGEATTGSLSMELNVNGNEVGHSTMSPMRTGTLLGIASMLAFPDTNYNIALRLFSAAGFHLFICSQFATEDRYSALSVYELPGSTLAAQWNDLEMAFSVIKQEPNSNMSWNTIEPMNFRLSFSVAEVVLIYYQFTVTIDPQGDNDELFSACAFVDSQRLETSLNVFGMNSTVANRSGNVTFTFTGIGVVQVNEGLADIVVKYYSQSNGKISNMAFAVVDLSSVPNQVAGIRYVCLKSLNCANMHIYIIGGVVRSLTLSPPYSLSFGIEWTNTTLANHVENVFTVGSYSDIHGPSVYLHSIFHNATVEMVFALSTIEDMENACESNHTFNSLSTKVSLVRVDVGLNQMNAFVDGVLQCSLNYDGVYDIVDQYLYVSDPWYPAASEVYLSNLYLASGSHNYGHLSTLNTIYADNGTTAWNDTTGFYQNGNFFHGMFAPPVYYVSKRYEILPSHNSLHIELRFWTAGNWSGSSVQLYFDRELQWQYSRMSRGKECTMGWQQDSEMNDMYFALCYIAINLTLPHSDNLLDLTLGVFPSQSQDLSTLEWGFDLLKIEVLNSETGQLFAQNKEMTFSTAEKTCQQLDGYLVSIHNQDQLSSLMSFAKSNLLIFADGTLSSADQRFWIGLYRKNYTQPWEWMDASYIDEPESQKYVNQLNVSNTENQNCVGLDGNGEYFTEVCTKEYPSICRETYTIIDQVWEDDNSGIGWSDSSMVAMEEGRIHGLWGSSDVSSVSRTFGTQTHNFIRLKARVWSLNQWPNNSWIALFVDGQTEWKIPKQHSHSCQGGWKAYTGHVETDSTDNQCYVDMDIQLAHSSSILEIEWTTNLPTAWQNSSRSDDISTATWGFSGVSIELLSSSAALEYVIVNYKLTWTEAEAYCRELGRHLVSIHDSNTTLKLINLWDENQMQTNGFWIGLHDDTEGMWLWTDGTPYDYTYWWKGEPNNYGAGEDCAEFEFIRGPTPGIPANYGWNDVDCDKSLRYAICGVSNIQQCSDMDAHASSGVYAVNPGHYLEQRLIDVYCDMDTLGGGWTLIAQEVYSGDAPLLRDLSQVTSDPNALLQQESSGIIGKYFEGTYDEVMIKWDADKYVAFTLESGDIFDGTLSLSQPVKNVRTNDDTIATLMENSRTTSATFCRAVDASHKPGGITWAFLPNVSVNKFDNTGNSETLGCGCVANTTAGAGLFYGGYFWDECTNYCQVCQRIKHESLLLLLLHFVL</sequence>
<dbReference type="InterPro" id="IPR016186">
    <property type="entry name" value="C-type_lectin-like/link_sf"/>
</dbReference>
<dbReference type="SUPFAM" id="SSF56496">
    <property type="entry name" value="Fibrinogen C-terminal domain-like"/>
    <property type="match status" value="1"/>
</dbReference>
<gene>
    <name evidence="2" type="ORF">RFI_17329</name>
</gene>
<reference evidence="2 3" key="1">
    <citation type="journal article" date="2013" name="Curr. Biol.">
        <title>The Genome of the Foraminiferan Reticulomyxa filosa.</title>
        <authorList>
            <person name="Glockner G."/>
            <person name="Hulsmann N."/>
            <person name="Schleicher M."/>
            <person name="Noegel A.A."/>
            <person name="Eichinger L."/>
            <person name="Gallinger C."/>
            <person name="Pawlowski J."/>
            <person name="Sierra R."/>
            <person name="Euteneuer U."/>
            <person name="Pillet L."/>
            <person name="Moustafa A."/>
            <person name="Platzer M."/>
            <person name="Groth M."/>
            <person name="Szafranski K."/>
            <person name="Schliwa M."/>
        </authorList>
    </citation>
    <scope>NUCLEOTIDE SEQUENCE [LARGE SCALE GENOMIC DNA]</scope>
</reference>
<dbReference type="SUPFAM" id="SSF56436">
    <property type="entry name" value="C-type lectin-like"/>
    <property type="match status" value="3"/>
</dbReference>
<dbReference type="CDD" id="cd00037">
    <property type="entry name" value="CLECT"/>
    <property type="match status" value="1"/>
</dbReference>
<dbReference type="Gene3D" id="3.10.100.10">
    <property type="entry name" value="Mannose-Binding Protein A, subunit A"/>
    <property type="match status" value="3"/>
</dbReference>
<dbReference type="InterPro" id="IPR014716">
    <property type="entry name" value="Fibrinogen_a/b/g_C_1"/>
</dbReference>
<feature type="domain" description="C-type lectin" evidence="1">
    <location>
        <begin position="873"/>
        <end position="996"/>
    </location>
</feature>
<dbReference type="Gene3D" id="3.90.215.10">
    <property type="entry name" value="Gamma Fibrinogen, chain A, domain 1"/>
    <property type="match status" value="1"/>
</dbReference>
<evidence type="ECO:0000259" key="1">
    <source>
        <dbReference type="PROSITE" id="PS50041"/>
    </source>
</evidence>
<evidence type="ECO:0000313" key="3">
    <source>
        <dbReference type="Proteomes" id="UP000023152"/>
    </source>
</evidence>
<dbReference type="InterPro" id="IPR036056">
    <property type="entry name" value="Fibrinogen-like_C"/>
</dbReference>
<keyword evidence="3" id="KW-1185">Reference proteome</keyword>
<accession>X6N3N1</accession>
<comment type="caution">
    <text evidence="2">The sequence shown here is derived from an EMBL/GenBank/DDBJ whole genome shotgun (WGS) entry which is preliminary data.</text>
</comment>
<proteinExistence type="predicted"/>
<dbReference type="NCBIfam" id="NF040941">
    <property type="entry name" value="GGGWT_bact"/>
    <property type="match status" value="1"/>
</dbReference>
<dbReference type="PANTHER" id="PTHR22803">
    <property type="entry name" value="MANNOSE, PHOSPHOLIPASE, LECTIN RECEPTOR RELATED"/>
    <property type="match status" value="1"/>
</dbReference>
<dbReference type="OrthoDB" id="418245at2759"/>
<dbReference type="Pfam" id="PF00147">
    <property type="entry name" value="Fibrinogen_C"/>
    <property type="match status" value="1"/>
</dbReference>
<dbReference type="InterPro" id="IPR050111">
    <property type="entry name" value="C-type_lectin/snaclec_domain"/>
</dbReference>
<name>X6N3N1_RETFI</name>
<dbReference type="Pfam" id="PF00059">
    <property type="entry name" value="Lectin_C"/>
    <property type="match status" value="2"/>
</dbReference>
<dbReference type="SMART" id="SM00034">
    <property type="entry name" value="CLECT"/>
    <property type="match status" value="2"/>
</dbReference>
<dbReference type="InterPro" id="IPR016187">
    <property type="entry name" value="CTDL_fold"/>
</dbReference>
<dbReference type="EMBL" id="ASPP01013183">
    <property type="protein sequence ID" value="ETO19892.1"/>
    <property type="molecule type" value="Genomic_DNA"/>
</dbReference>